<dbReference type="InParanoid" id="Q749H5"/>
<feature type="compositionally biased region" description="Basic residues" evidence="1">
    <location>
        <begin position="425"/>
        <end position="437"/>
    </location>
</feature>
<proteinExistence type="predicted"/>
<dbReference type="InterPro" id="IPR004843">
    <property type="entry name" value="Calcineurin-like_PHP"/>
</dbReference>
<dbReference type="OrthoDB" id="9813914at2"/>
<dbReference type="HOGENOM" id="CLU_020356_0_0_7"/>
<dbReference type="EMBL" id="AE017180">
    <property type="protein sequence ID" value="AAR36162.1"/>
    <property type="molecule type" value="Genomic_DNA"/>
</dbReference>
<reference evidence="4 5" key="2">
    <citation type="journal article" date="2012" name="BMC Genomics">
        <title>Comparative genomic analysis of Geobacter sulfurreducens KN400, a strain with enhanced capacity for extracellular electron transfer and electricity production.</title>
        <authorList>
            <person name="Butler J.E."/>
            <person name="Young N.D."/>
            <person name="Aklujkar M."/>
            <person name="Lovley D.R."/>
        </authorList>
    </citation>
    <scope>NUCLEOTIDE SEQUENCE [LARGE SCALE GENOMIC DNA]</scope>
    <source>
        <strain evidence="5">ATCC 51573 / DSM 12127 / PCA</strain>
    </source>
</reference>
<dbReference type="Proteomes" id="UP000000577">
    <property type="component" value="Chromosome"/>
</dbReference>
<name>Q749H5_GEOSL</name>
<organism evidence="4 5">
    <name type="scientific">Geobacter sulfurreducens (strain ATCC 51573 / DSM 12127 / PCA)</name>
    <dbReference type="NCBI Taxonomy" id="243231"/>
    <lineage>
        <taxon>Bacteria</taxon>
        <taxon>Pseudomonadati</taxon>
        <taxon>Thermodesulfobacteriota</taxon>
        <taxon>Desulfuromonadia</taxon>
        <taxon>Geobacterales</taxon>
        <taxon>Geobacteraceae</taxon>
        <taxon>Geobacter</taxon>
    </lineage>
</organism>
<gene>
    <name evidence="4" type="ordered locus">GSU2768</name>
</gene>
<evidence type="ECO:0000313" key="5">
    <source>
        <dbReference type="Proteomes" id="UP000000577"/>
    </source>
</evidence>
<dbReference type="Gene3D" id="3.60.21.10">
    <property type="match status" value="1"/>
</dbReference>
<dbReference type="eggNOG" id="COG1409">
    <property type="taxonomic scope" value="Bacteria"/>
</dbReference>
<evidence type="ECO:0000259" key="3">
    <source>
        <dbReference type="Pfam" id="PF00149"/>
    </source>
</evidence>
<dbReference type="EnsemblBacteria" id="AAR36162">
    <property type="protein sequence ID" value="AAR36162"/>
    <property type="gene ID" value="GSU2768"/>
</dbReference>
<evidence type="ECO:0000256" key="1">
    <source>
        <dbReference type="SAM" id="MobiDB-lite"/>
    </source>
</evidence>
<dbReference type="InterPro" id="IPR051918">
    <property type="entry name" value="STPP_CPPED1"/>
</dbReference>
<feature type="region of interest" description="Disordered" evidence="1">
    <location>
        <begin position="421"/>
        <end position="442"/>
    </location>
</feature>
<keyword evidence="5" id="KW-1185">Reference proteome</keyword>
<feature type="chain" id="PRO_5004285268" evidence="2">
    <location>
        <begin position="26"/>
        <end position="558"/>
    </location>
</feature>
<dbReference type="SUPFAM" id="SSF56300">
    <property type="entry name" value="Metallo-dependent phosphatases"/>
    <property type="match status" value="1"/>
</dbReference>
<accession>Q749H5</accession>
<protein>
    <submittedName>
        <fullName evidence="4">Metallophosphoesterase, putative</fullName>
    </submittedName>
</protein>
<reference evidence="4 5" key="1">
    <citation type="journal article" date="2003" name="Science">
        <title>Genome of Geobacter sulfurreducens: metal reduction in subsurface environments.</title>
        <authorList>
            <person name="Methe B.A."/>
            <person name="Nelson K.E."/>
            <person name="Eisen J.A."/>
            <person name="Paulsen I.T."/>
            <person name="Nelson W."/>
            <person name="Heidelberg J.F."/>
            <person name="Wu D."/>
            <person name="Wu M."/>
            <person name="Ward N."/>
            <person name="Beanan M.J."/>
            <person name="Dodson R.J."/>
            <person name="Madupu R."/>
            <person name="Brinkac L.M."/>
            <person name="Daugherty S.C."/>
            <person name="DeBoy R.T."/>
            <person name="Durkin A.S."/>
            <person name="Gwinn M."/>
            <person name="Kolonay J.F."/>
            <person name="Sullivan S.A."/>
            <person name="Haft D.H."/>
            <person name="Selengut J."/>
            <person name="Davidsen T.M."/>
            <person name="Zafar N."/>
            <person name="White O."/>
            <person name="Tran B."/>
            <person name="Romero C."/>
            <person name="Forberger H.A."/>
            <person name="Weidman J."/>
            <person name="Khouri H."/>
            <person name="Feldblyum T.V."/>
            <person name="Utterback T.R."/>
            <person name="Van Aken S.E."/>
            <person name="Lovley D.R."/>
            <person name="Fraser C.M."/>
        </authorList>
    </citation>
    <scope>NUCLEOTIDE SEQUENCE [LARGE SCALE GENOMIC DNA]</scope>
    <source>
        <strain evidence="5">ATCC 51573 / DSM 12127 / PCA</strain>
    </source>
</reference>
<dbReference type="RefSeq" id="WP_010943395.1">
    <property type="nucleotide sequence ID" value="NC_002939.5"/>
</dbReference>
<dbReference type="PANTHER" id="PTHR43143">
    <property type="entry name" value="METALLOPHOSPHOESTERASE, CALCINEURIN SUPERFAMILY"/>
    <property type="match status" value="1"/>
</dbReference>
<dbReference type="AlphaFoldDB" id="Q749H5"/>
<dbReference type="GO" id="GO:0016787">
    <property type="term" value="F:hydrolase activity"/>
    <property type="evidence" value="ECO:0007669"/>
    <property type="project" value="InterPro"/>
</dbReference>
<keyword evidence="2" id="KW-0732">Signal</keyword>
<dbReference type="PANTHER" id="PTHR43143:SF6">
    <property type="entry name" value="BLL3016 PROTEIN"/>
    <property type="match status" value="1"/>
</dbReference>
<dbReference type="KEGG" id="gsu:GSU2768"/>
<feature type="signal peptide" evidence="2">
    <location>
        <begin position="1"/>
        <end position="25"/>
    </location>
</feature>
<evidence type="ECO:0000256" key="2">
    <source>
        <dbReference type="SAM" id="SignalP"/>
    </source>
</evidence>
<dbReference type="PATRIC" id="fig|243231.5.peg.2791"/>
<sequence length="558" mass="60421">MKHLFRFASALAALASLLVAAPALAEPWKFGVMSDTQWKSNLDGINPDTVAVGIINQLNQEFIAHDVKFVIQVGDLTDKSDSTYPTSLATRAAAAQPLYDAGIGFYPLRGNHESSQASTAWFSAAFPQTTAGGPNVFGATNFSSPFAALNGLSYSFDYNNARFVLLDQFTRTDGTNYLNSSTNNIIDQQGWIDTQLASRPSDSHAFVFSHKNLIGQNHADDLFGSNPAYNSSGNVAARNAFLASLQNNGVRYQFGGHDHMHHRAIITSPDTNARVQEIITSSNSYKFYIPQVPSNDEKYNVPAFGGPREIPIAQELFAIGYYIVTVDGPRVTVDHYAAPNGCNGDCDLTVTPALSGHFTKRETFGYSLNGKEFTVAQGQSYTAVQDSFRGTTARILDGTNASTGTDYAGRALTKAIDTGWTPREQHRHGRGHGHHDNRRRDADSDTASHILTLWGMADLGSSQTDVYTLSLTYDPDKARPEHLGRGLFGLAARDADGTWVNAVEMNAGGSAKFVKGAWKPGYGLGTYGIDPSTKTAWAVVNHQGDFAVTGFAETCRKK</sequence>
<dbReference type="STRING" id="243231.GSU2768"/>
<evidence type="ECO:0000313" key="4">
    <source>
        <dbReference type="EMBL" id="AAR36162.1"/>
    </source>
</evidence>
<feature type="domain" description="Calcineurin-like phosphoesterase" evidence="3">
    <location>
        <begin position="29"/>
        <end position="260"/>
    </location>
</feature>
<dbReference type="InterPro" id="IPR029052">
    <property type="entry name" value="Metallo-depent_PP-like"/>
</dbReference>
<dbReference type="Pfam" id="PF00149">
    <property type="entry name" value="Metallophos"/>
    <property type="match status" value="1"/>
</dbReference>